<dbReference type="EMBL" id="CACVKT020007336">
    <property type="protein sequence ID" value="CAC5407084.1"/>
    <property type="molecule type" value="Genomic_DNA"/>
</dbReference>
<name>A0A6J8DIX8_MYTCO</name>
<reference evidence="1 2" key="1">
    <citation type="submission" date="2020-06" db="EMBL/GenBank/DDBJ databases">
        <authorList>
            <person name="Li R."/>
            <person name="Bekaert M."/>
        </authorList>
    </citation>
    <scope>NUCLEOTIDE SEQUENCE [LARGE SCALE GENOMIC DNA]</scope>
    <source>
        <strain evidence="2">wild</strain>
    </source>
</reference>
<keyword evidence="2" id="KW-1185">Reference proteome</keyword>
<dbReference type="Proteomes" id="UP000507470">
    <property type="component" value="Unassembled WGS sequence"/>
</dbReference>
<gene>
    <name evidence="1" type="ORF">MCOR_40595</name>
</gene>
<proteinExistence type="predicted"/>
<dbReference type="OrthoDB" id="5956574at2759"/>
<organism evidence="1 2">
    <name type="scientific">Mytilus coruscus</name>
    <name type="common">Sea mussel</name>
    <dbReference type="NCBI Taxonomy" id="42192"/>
    <lineage>
        <taxon>Eukaryota</taxon>
        <taxon>Metazoa</taxon>
        <taxon>Spiralia</taxon>
        <taxon>Lophotrochozoa</taxon>
        <taxon>Mollusca</taxon>
        <taxon>Bivalvia</taxon>
        <taxon>Autobranchia</taxon>
        <taxon>Pteriomorphia</taxon>
        <taxon>Mytilida</taxon>
        <taxon>Mytiloidea</taxon>
        <taxon>Mytilidae</taxon>
        <taxon>Mytilinae</taxon>
        <taxon>Mytilus</taxon>
    </lineage>
</organism>
<protein>
    <submittedName>
        <fullName evidence="1">Uncharacterized protein</fullName>
    </submittedName>
</protein>
<evidence type="ECO:0000313" key="1">
    <source>
        <dbReference type="EMBL" id="CAC5407084.1"/>
    </source>
</evidence>
<dbReference type="AlphaFoldDB" id="A0A6J8DIX8"/>
<sequence length="176" mass="20500">MMKFLHDDLDGINIMTDARHGWRKNAKDTTVVALGEKTHKESLDNIVEHYCNNHVNCHHSSRCKVDSNYEPSRIVITNGKVRKMLESAIKSSTIYKYPQDYILAKDTFYVESFNNVVNIFQDKRICFGDDQYKLRSNLVVCHWNENVDRGYTSVWKSRNPNAPATQKEENLQKTNL</sequence>
<accession>A0A6J8DIX8</accession>
<evidence type="ECO:0000313" key="2">
    <source>
        <dbReference type="Proteomes" id="UP000507470"/>
    </source>
</evidence>